<evidence type="ECO:0000259" key="2">
    <source>
        <dbReference type="Pfam" id="PF23237"/>
    </source>
</evidence>
<feature type="domain" description="HYR-like" evidence="2">
    <location>
        <begin position="1311"/>
        <end position="1380"/>
    </location>
</feature>
<feature type="domain" description="HYR-like" evidence="2">
    <location>
        <begin position="1074"/>
        <end position="1143"/>
    </location>
</feature>
<evidence type="ECO:0000256" key="1">
    <source>
        <dbReference type="SAM" id="Phobius"/>
    </source>
</evidence>
<accession>A0ABW5KRU9</accession>
<gene>
    <name evidence="3" type="ORF">ACFSQP_04440</name>
</gene>
<keyword evidence="1" id="KW-0812">Transmembrane</keyword>
<keyword evidence="4" id="KW-1185">Reference proteome</keyword>
<dbReference type="InterPro" id="IPR013783">
    <property type="entry name" value="Ig-like_fold"/>
</dbReference>
<dbReference type="InterPro" id="IPR057078">
    <property type="entry name" value="HYR-4C"/>
</dbReference>
<keyword evidence="1" id="KW-0472">Membrane</keyword>
<feature type="non-terminal residue" evidence="3">
    <location>
        <position position="1452"/>
    </location>
</feature>
<evidence type="ECO:0000313" key="3">
    <source>
        <dbReference type="EMBL" id="MFD2551058.1"/>
    </source>
</evidence>
<dbReference type="RefSeq" id="WP_376892096.1">
    <property type="nucleotide sequence ID" value="NZ_JBHULS010000001.1"/>
</dbReference>
<dbReference type="Pfam" id="PF23237">
    <property type="entry name" value="HYR_4C"/>
    <property type="match status" value="5"/>
</dbReference>
<dbReference type="InterPro" id="IPR025667">
    <property type="entry name" value="SprB_repeat"/>
</dbReference>
<comment type="caution">
    <text evidence="3">The sequence shown here is derived from an EMBL/GenBank/DDBJ whole genome shotgun (WGS) entry which is preliminary data.</text>
</comment>
<feature type="transmembrane region" description="Helical" evidence="1">
    <location>
        <begin position="15"/>
        <end position="33"/>
    </location>
</feature>
<dbReference type="Gene3D" id="2.60.40.10">
    <property type="entry name" value="Immunoglobulins"/>
    <property type="match status" value="1"/>
</dbReference>
<feature type="domain" description="HYR-like" evidence="2">
    <location>
        <begin position="1153"/>
        <end position="1222"/>
    </location>
</feature>
<protein>
    <recommendedName>
        <fullName evidence="2">HYR-like domain-containing protein</fullName>
    </recommendedName>
</protein>
<dbReference type="EMBL" id="JBHULS010000001">
    <property type="protein sequence ID" value="MFD2551058.1"/>
    <property type="molecule type" value="Genomic_DNA"/>
</dbReference>
<dbReference type="Proteomes" id="UP001597472">
    <property type="component" value="Unassembled WGS sequence"/>
</dbReference>
<reference evidence="4" key="1">
    <citation type="journal article" date="2019" name="Int. J. Syst. Evol. Microbiol.">
        <title>The Global Catalogue of Microorganisms (GCM) 10K type strain sequencing project: providing services to taxonomists for standard genome sequencing and annotation.</title>
        <authorList>
            <consortium name="The Broad Institute Genomics Platform"/>
            <consortium name="The Broad Institute Genome Sequencing Center for Infectious Disease"/>
            <person name="Wu L."/>
            <person name="Ma J."/>
        </authorList>
    </citation>
    <scope>NUCLEOTIDE SEQUENCE [LARGE SCALE GENOMIC DNA]</scope>
    <source>
        <strain evidence="4">KCTC 42587</strain>
    </source>
</reference>
<keyword evidence="1" id="KW-1133">Transmembrane helix</keyword>
<name>A0ABW5KRU9_9FLAO</name>
<feature type="domain" description="HYR-like" evidence="2">
    <location>
        <begin position="1390"/>
        <end position="1451"/>
    </location>
</feature>
<feature type="domain" description="HYR-like" evidence="2">
    <location>
        <begin position="1232"/>
        <end position="1301"/>
    </location>
</feature>
<evidence type="ECO:0000313" key="4">
    <source>
        <dbReference type="Proteomes" id="UP001597472"/>
    </source>
</evidence>
<organism evidence="3 4">
    <name type="scientific">Bizionia sediminis</name>
    <dbReference type="NCBI Taxonomy" id="1737064"/>
    <lineage>
        <taxon>Bacteria</taxon>
        <taxon>Pseudomonadati</taxon>
        <taxon>Bacteroidota</taxon>
        <taxon>Flavobacteriia</taxon>
        <taxon>Flavobacteriales</taxon>
        <taxon>Flavobacteriaceae</taxon>
        <taxon>Bizionia</taxon>
    </lineage>
</organism>
<sequence>MKKLNANLVPAKGNFLKSILVTILLIGASFYGYSQVRKPFTPRASDFTPNKTVYSVKGDFTMIGNTNLTLENYRDNRSNSNNDMEYVDVDGDPSTYNSSMARLNLSTENGANPSCSNIIYAGLYWTGRNLSSNFTNLQRRTIKFKGPGQSYQTLVADVNDINFPGDDGMFAGYVEVTNLVQNAGTGDYYVADIALSEGDGGSTGYYGGWGMVVIYENSKMKWRDITVFDGYAYVQGNATVQHTFDVTGFQAVQNGNVNIKLGMMAGEGDVNITGDYFEILRQSNNQFQRLSHSGNSTTNFFNSSIQTGGNPRNLNRLNNTGLDIAMFDVPNNNNDIIDNNQTSTRFRYGSTQDTYIIFNTTFAVDAYVPDAEGILVNTAINNNPNPTPFEVLPGQVVDYEVTVRNKGNEAINNAVITLPIPYTATYNNLSINYSVNPPVSSSVPAPYFNPTLGATGSIVWEIGTLPVPNNVNDILATLSFELVATTDCALLVNANCGNDMSLLGSISGVGGTSQTTFNQPLIQGYQTNGACIGEPIPTPTVIPINSTQFVNDNCANFSAVRDFFYCNIGTTPIPVSDVSGEFPPGTKFYNEYPLTPNSILYNTSNPFPAVAGTYYAVPPGASTCYYEFTINIEDITSTPISAMDATYCVGETASPLSATASNSNYILVYYEDTPNAVPQASITPSTTTPGVYTYYVAEGIDLDCVSPNRIPITVTVYETISITLDTNTPTSCANTSTGALEISVTGGSGNYTFSWDDAGNSTTQNISNLSTGTYTVIVNDVNSSCSATATFDVLIEDNTPPTIIAPNAFSLEGCLTNDLNNSNATALPYSETISIITEAQFTAEGGTFTEDNVVSITYQDTVSGSCPLVINRVFTITDECGASASATQTITINAPPSIVNIPENLTLDGCDYETQAEIDLAFSAWLAEFSVSGGCSITGSYGTPTAPILCSGGTTTVTFTATDACETTNTVRTFSVTAPTPVSIITPATDLTIECDGNGNQVALDNWLTTNGGAVASDDCSAIVWTNNFTNFIETCGASGSATVVFTATDACGNETSTTATFTIQDTLAPVAPAAPADVTYECISEVPVAQELTATDNCGGTIMGVPSDVVDNTDACNIIITRTWTFTDACNNTSSVSQTITVSDTTAPVAPAAPADVTYECISEVPVAQELTATDNCGGTIIGVSSDVIIDSDVCNIKITRTWTFTDACDNTSSVSQTITVSDTTAPIAPNAPADVTYECISEVPVAQELTATDNCGGTIIGVPADVVDNTDACNIIITRTWTFTDSCDNTSTVSQTITVADTTAPVVPAAPADVTYECISEVPVAQELTATDNCGGTIMGVSSDVVDNTDACNILITRTWTFTDACDNTSSVSQTITVSDTTAPVAPNAPADVTYECISEVPVAQELTATDNCGGTIIGVSSDVVDNTDACNILITRTWTFTDACDNTSS</sequence>
<proteinExistence type="predicted"/>
<dbReference type="Pfam" id="PF13573">
    <property type="entry name" value="SprB"/>
    <property type="match status" value="1"/>
</dbReference>